<name>A0A7W3PEK1_9MICO</name>
<accession>A0A7W3PEK1</accession>
<dbReference type="AlphaFoldDB" id="A0A7W3PEK1"/>
<keyword evidence="3" id="KW-0949">S-adenosyl-L-methionine</keyword>
<keyword evidence="7" id="KW-1185">Reference proteome</keyword>
<dbReference type="GO" id="GO:0032259">
    <property type="term" value="P:methylation"/>
    <property type="evidence" value="ECO:0007669"/>
    <property type="project" value="UniProtKB-KW"/>
</dbReference>
<evidence type="ECO:0000313" key="7">
    <source>
        <dbReference type="Proteomes" id="UP000540568"/>
    </source>
</evidence>
<keyword evidence="1 6" id="KW-0489">Methyltransferase</keyword>
<dbReference type="PANTHER" id="PTHR43464">
    <property type="entry name" value="METHYLTRANSFERASE"/>
    <property type="match status" value="1"/>
</dbReference>
<dbReference type="SUPFAM" id="SSF53335">
    <property type="entry name" value="S-adenosyl-L-methionine-dependent methyltransferases"/>
    <property type="match status" value="1"/>
</dbReference>
<feature type="region of interest" description="Disordered" evidence="4">
    <location>
        <begin position="152"/>
        <end position="171"/>
    </location>
</feature>
<evidence type="ECO:0000259" key="5">
    <source>
        <dbReference type="Pfam" id="PF13649"/>
    </source>
</evidence>
<dbReference type="InterPro" id="IPR041698">
    <property type="entry name" value="Methyltransf_25"/>
</dbReference>
<dbReference type="GO" id="GO:0008168">
    <property type="term" value="F:methyltransferase activity"/>
    <property type="evidence" value="ECO:0007669"/>
    <property type="project" value="UniProtKB-KW"/>
</dbReference>
<organism evidence="6 7">
    <name type="scientific">Promicromonospora sukumoe</name>
    <dbReference type="NCBI Taxonomy" id="88382"/>
    <lineage>
        <taxon>Bacteria</taxon>
        <taxon>Bacillati</taxon>
        <taxon>Actinomycetota</taxon>
        <taxon>Actinomycetes</taxon>
        <taxon>Micrococcales</taxon>
        <taxon>Promicromonosporaceae</taxon>
        <taxon>Promicromonospora</taxon>
    </lineage>
</organism>
<dbReference type="RefSeq" id="WP_182617180.1">
    <property type="nucleotide sequence ID" value="NZ_BAAATF010000003.1"/>
</dbReference>
<dbReference type="Gene3D" id="3.40.50.150">
    <property type="entry name" value="Vaccinia Virus protein VP39"/>
    <property type="match status" value="1"/>
</dbReference>
<evidence type="ECO:0000256" key="1">
    <source>
        <dbReference type="ARBA" id="ARBA00022603"/>
    </source>
</evidence>
<evidence type="ECO:0000256" key="2">
    <source>
        <dbReference type="ARBA" id="ARBA00022679"/>
    </source>
</evidence>
<proteinExistence type="predicted"/>
<dbReference type="Pfam" id="PF13649">
    <property type="entry name" value="Methyltransf_25"/>
    <property type="match status" value="1"/>
</dbReference>
<feature type="domain" description="Methyltransferase" evidence="5">
    <location>
        <begin position="44"/>
        <end position="139"/>
    </location>
</feature>
<evidence type="ECO:0000256" key="3">
    <source>
        <dbReference type="ARBA" id="ARBA00022691"/>
    </source>
</evidence>
<sequence>MNETTYEISARHYSDRAAERLAGADRWLLPILTTLSSRPGARALDVGCAVGTNSVYLAKQGYEVTGLDFSRRMLGAARTACRETGLDNPPTFVLQDFCSWVPEAEPFDLVLATAFVHLFPEPLDRTITDALLSHVAPGGSAIISTTVEANHSQALRSKHEEGPGPGQPLSDLRWRNHYTRESFQNVVTEASVSRPGGVWSVEEHVSRDPGRPQKFWSDMVVTRIG</sequence>
<keyword evidence="2" id="KW-0808">Transferase</keyword>
<reference evidence="6 7" key="1">
    <citation type="submission" date="2020-07" db="EMBL/GenBank/DDBJ databases">
        <title>Sequencing the genomes of 1000 actinobacteria strains.</title>
        <authorList>
            <person name="Klenk H.-P."/>
        </authorList>
    </citation>
    <scope>NUCLEOTIDE SEQUENCE [LARGE SCALE GENOMIC DNA]</scope>
    <source>
        <strain evidence="6 7">DSM 44121</strain>
    </source>
</reference>
<dbReference type="PANTHER" id="PTHR43464:SF19">
    <property type="entry name" value="UBIQUINONE BIOSYNTHESIS O-METHYLTRANSFERASE, MITOCHONDRIAL"/>
    <property type="match status" value="1"/>
</dbReference>
<gene>
    <name evidence="6" type="ORF">FHX71_002783</name>
</gene>
<dbReference type="Proteomes" id="UP000540568">
    <property type="component" value="Unassembled WGS sequence"/>
</dbReference>
<dbReference type="InterPro" id="IPR029063">
    <property type="entry name" value="SAM-dependent_MTases_sf"/>
</dbReference>
<dbReference type="CDD" id="cd02440">
    <property type="entry name" value="AdoMet_MTases"/>
    <property type="match status" value="1"/>
</dbReference>
<comment type="caution">
    <text evidence="6">The sequence shown here is derived from an EMBL/GenBank/DDBJ whole genome shotgun (WGS) entry which is preliminary data.</text>
</comment>
<dbReference type="EMBL" id="JACGWV010000001">
    <property type="protein sequence ID" value="MBA8808841.1"/>
    <property type="molecule type" value="Genomic_DNA"/>
</dbReference>
<evidence type="ECO:0000256" key="4">
    <source>
        <dbReference type="SAM" id="MobiDB-lite"/>
    </source>
</evidence>
<evidence type="ECO:0000313" key="6">
    <source>
        <dbReference type="EMBL" id="MBA8808841.1"/>
    </source>
</evidence>
<protein>
    <submittedName>
        <fullName evidence="6">2-polyprenyl-3-methyl-5-hydroxy-6-metoxy-1, 4-benzoquinol methylase</fullName>
    </submittedName>
</protein>